<dbReference type="Gene3D" id="1.25.40.10">
    <property type="entry name" value="Tetratricopeptide repeat domain"/>
    <property type="match status" value="1"/>
</dbReference>
<dbReference type="RefSeq" id="WP_108925167.1">
    <property type="nucleotide sequence ID" value="NZ_CP029206.1"/>
</dbReference>
<dbReference type="InterPro" id="IPR002201">
    <property type="entry name" value="Glyco_trans_9"/>
</dbReference>
<name>A0A2U8FLZ1_9PAST</name>
<dbReference type="Pfam" id="PF01075">
    <property type="entry name" value="Glyco_transf_9"/>
    <property type="match status" value="1"/>
</dbReference>
<reference evidence="2" key="1">
    <citation type="submission" date="2018-05" db="EMBL/GenBank/DDBJ databases">
        <title>Complete genome sequence of Actinobacillus porcitonsillarum reference strain 9953L55 (CCUG 46996).</title>
        <authorList>
            <person name="Dona V."/>
            <person name="Perreten V."/>
        </authorList>
    </citation>
    <scope>NUCLEOTIDE SEQUENCE [LARGE SCALE GENOMIC DNA]</scope>
    <source>
        <strain evidence="2">9953L55</strain>
    </source>
</reference>
<accession>A0A2U8FLZ1</accession>
<dbReference type="KEGG" id="apor:DDU33_10740"/>
<dbReference type="EMBL" id="CP029206">
    <property type="protein sequence ID" value="AWI51927.1"/>
    <property type="molecule type" value="Genomic_DNA"/>
</dbReference>
<organism evidence="1 2">
    <name type="scientific">Actinobacillus porcitonsillarum</name>
    <dbReference type="NCBI Taxonomy" id="189834"/>
    <lineage>
        <taxon>Bacteria</taxon>
        <taxon>Pseudomonadati</taxon>
        <taxon>Pseudomonadota</taxon>
        <taxon>Gammaproteobacteria</taxon>
        <taxon>Pasteurellales</taxon>
        <taxon>Pasteurellaceae</taxon>
        <taxon>Actinobacillus</taxon>
    </lineage>
</organism>
<dbReference type="AlphaFoldDB" id="A0A2U8FLZ1"/>
<gene>
    <name evidence="1" type="ORF">DDU33_10740</name>
</gene>
<dbReference type="InterPro" id="IPR011990">
    <property type="entry name" value="TPR-like_helical_dom_sf"/>
</dbReference>
<evidence type="ECO:0000313" key="2">
    <source>
        <dbReference type="Proteomes" id="UP000244920"/>
    </source>
</evidence>
<dbReference type="GO" id="GO:0016757">
    <property type="term" value="F:glycosyltransferase activity"/>
    <property type="evidence" value="ECO:0007669"/>
    <property type="project" value="InterPro"/>
</dbReference>
<keyword evidence="2" id="KW-1185">Reference proteome</keyword>
<keyword evidence="1" id="KW-0808">Transferase</keyword>
<proteinExistence type="predicted"/>
<sequence length="396" mass="45989">MNTAEQTLEQRFQQLMQWRNEADSPAKMWTLLKQFDRFLIDYPEHIAAIHNRSDLLKHLGLYELALKEEERCLALVPDFAMGWCNKAFILNALGRYPEGWAAYEWRFKTDVATFQDPGWPIPRWTGEEIGQARLLIYAEQGLGDNIQFVRYAIEAKKRGLNVVVVNHQPLEELLNANLARYGVESAANGSSISNLSYYVSMMSLPHYFGTTLENIPSPEAYLQALPNDLAKWQRKITACKRPKIGVVWSGSVKHDRDHIRSLSFERFAQLFQLEAEFHCLQKVVTEQDLNQAQRYGSLYFWHNELHDFSDTAALIAQMDLVISVDTSVAHLAAAMGKPTWIMLSYHPDFRWLLDRNESPWYNSVKLFRQNESQTWDNVISTIYQQLNQYIQEAQYV</sequence>
<dbReference type="Proteomes" id="UP000244920">
    <property type="component" value="Chromosome"/>
</dbReference>
<dbReference type="SUPFAM" id="SSF48452">
    <property type="entry name" value="TPR-like"/>
    <property type="match status" value="1"/>
</dbReference>
<dbReference type="Gene3D" id="3.40.50.2000">
    <property type="entry name" value="Glycogen Phosphorylase B"/>
    <property type="match status" value="1"/>
</dbReference>
<evidence type="ECO:0000313" key="1">
    <source>
        <dbReference type="EMBL" id="AWI51927.1"/>
    </source>
</evidence>
<protein>
    <submittedName>
        <fullName evidence="1">Glycosyltransferase</fullName>
    </submittedName>
</protein>
<dbReference type="SUPFAM" id="SSF53756">
    <property type="entry name" value="UDP-Glycosyltransferase/glycogen phosphorylase"/>
    <property type="match status" value="1"/>
</dbReference>